<dbReference type="EMBL" id="MLFT02000011">
    <property type="protein sequence ID" value="PHT34389.1"/>
    <property type="molecule type" value="Genomic_DNA"/>
</dbReference>
<evidence type="ECO:0000313" key="4">
    <source>
        <dbReference type="EMBL" id="PHT34389.1"/>
    </source>
</evidence>
<dbReference type="OrthoDB" id="783836at2759"/>
<dbReference type="InterPro" id="IPR039391">
    <property type="entry name" value="Phytocyanin-like"/>
</dbReference>
<evidence type="ECO:0000313" key="5">
    <source>
        <dbReference type="Proteomes" id="UP000224567"/>
    </source>
</evidence>
<evidence type="ECO:0000256" key="1">
    <source>
        <dbReference type="SAM" id="MobiDB-lite"/>
    </source>
</evidence>
<dbReference type="PANTHER" id="PTHR33021:SF6">
    <property type="entry name" value="EARLY NODULIN-LIKE PROTEIN 18"/>
    <property type="match status" value="1"/>
</dbReference>
<dbReference type="InterPro" id="IPR003245">
    <property type="entry name" value="Phytocyanin_dom"/>
</dbReference>
<dbReference type="Proteomes" id="UP000224567">
    <property type="component" value="Unassembled WGS sequence"/>
</dbReference>
<dbReference type="GO" id="GO:0009055">
    <property type="term" value="F:electron transfer activity"/>
    <property type="evidence" value="ECO:0007669"/>
    <property type="project" value="InterPro"/>
</dbReference>
<organism evidence="4 5">
    <name type="scientific">Capsicum baccatum</name>
    <name type="common">Peruvian pepper</name>
    <dbReference type="NCBI Taxonomy" id="33114"/>
    <lineage>
        <taxon>Eukaryota</taxon>
        <taxon>Viridiplantae</taxon>
        <taxon>Streptophyta</taxon>
        <taxon>Embryophyta</taxon>
        <taxon>Tracheophyta</taxon>
        <taxon>Spermatophyta</taxon>
        <taxon>Magnoliopsida</taxon>
        <taxon>eudicotyledons</taxon>
        <taxon>Gunneridae</taxon>
        <taxon>Pentapetalae</taxon>
        <taxon>asterids</taxon>
        <taxon>lamiids</taxon>
        <taxon>Solanales</taxon>
        <taxon>Solanaceae</taxon>
        <taxon>Solanoideae</taxon>
        <taxon>Capsiceae</taxon>
        <taxon>Capsicum</taxon>
    </lineage>
</organism>
<dbReference type="AlphaFoldDB" id="A0A2G2VN55"/>
<dbReference type="FunFam" id="2.60.40.420:FF:000048">
    <property type="entry name" value="Early nodulin-like protein 18"/>
    <property type="match status" value="1"/>
</dbReference>
<accession>A0A2G2VN55</accession>
<name>A0A2G2VN55_CAPBA</name>
<evidence type="ECO:0000256" key="2">
    <source>
        <dbReference type="SAM" id="SignalP"/>
    </source>
</evidence>
<protein>
    <recommendedName>
        <fullName evidence="3">Phytocyanin domain-containing protein</fullName>
    </recommendedName>
</protein>
<proteinExistence type="predicted"/>
<dbReference type="PROSITE" id="PS51485">
    <property type="entry name" value="PHYTOCYANIN"/>
    <property type="match status" value="1"/>
</dbReference>
<feature type="region of interest" description="Disordered" evidence="1">
    <location>
        <begin position="159"/>
        <end position="204"/>
    </location>
</feature>
<dbReference type="STRING" id="33114.A0A2G2VN55"/>
<reference evidence="4 5" key="1">
    <citation type="journal article" date="2017" name="Genome Biol.">
        <title>New reference genome sequences of hot pepper reveal the massive evolution of plant disease-resistance genes by retroduplication.</title>
        <authorList>
            <person name="Kim S."/>
            <person name="Park J."/>
            <person name="Yeom S.I."/>
            <person name="Kim Y.M."/>
            <person name="Seo E."/>
            <person name="Kim K.T."/>
            <person name="Kim M.S."/>
            <person name="Lee J.M."/>
            <person name="Cheong K."/>
            <person name="Shin H.S."/>
            <person name="Kim S.B."/>
            <person name="Han K."/>
            <person name="Lee J."/>
            <person name="Park M."/>
            <person name="Lee H.A."/>
            <person name="Lee H.Y."/>
            <person name="Lee Y."/>
            <person name="Oh S."/>
            <person name="Lee J.H."/>
            <person name="Choi E."/>
            <person name="Choi E."/>
            <person name="Lee S.E."/>
            <person name="Jeon J."/>
            <person name="Kim H."/>
            <person name="Choi G."/>
            <person name="Song H."/>
            <person name="Lee J."/>
            <person name="Lee S.C."/>
            <person name="Kwon J.K."/>
            <person name="Lee H.Y."/>
            <person name="Koo N."/>
            <person name="Hong Y."/>
            <person name="Kim R.W."/>
            <person name="Kang W.H."/>
            <person name="Huh J.H."/>
            <person name="Kang B.C."/>
            <person name="Yang T.J."/>
            <person name="Lee Y.H."/>
            <person name="Bennetzen J.L."/>
            <person name="Choi D."/>
        </authorList>
    </citation>
    <scope>NUCLEOTIDE SEQUENCE [LARGE SCALE GENOMIC DNA]</scope>
    <source>
        <strain evidence="5">cv. PBC81</strain>
    </source>
</reference>
<gene>
    <name evidence="4" type="ORF">CQW23_26189</name>
</gene>
<dbReference type="Pfam" id="PF02298">
    <property type="entry name" value="Cu_bind_like"/>
    <property type="match status" value="1"/>
</dbReference>
<comment type="caution">
    <text evidence="4">The sequence shown here is derived from an EMBL/GenBank/DDBJ whole genome shotgun (WGS) entry which is preliminary data.</text>
</comment>
<reference evidence="5" key="2">
    <citation type="journal article" date="2017" name="J. Anim. Genet.">
        <title>Multiple reference genome sequences of hot pepper reveal the massive evolution of plant disease resistance genes by retroduplication.</title>
        <authorList>
            <person name="Kim S."/>
            <person name="Park J."/>
            <person name="Yeom S.-I."/>
            <person name="Kim Y.-M."/>
            <person name="Seo E."/>
            <person name="Kim K.-T."/>
            <person name="Kim M.-S."/>
            <person name="Lee J.M."/>
            <person name="Cheong K."/>
            <person name="Shin H.-S."/>
            <person name="Kim S.-B."/>
            <person name="Han K."/>
            <person name="Lee J."/>
            <person name="Park M."/>
            <person name="Lee H.-A."/>
            <person name="Lee H.-Y."/>
            <person name="Lee Y."/>
            <person name="Oh S."/>
            <person name="Lee J.H."/>
            <person name="Choi E."/>
            <person name="Choi E."/>
            <person name="Lee S.E."/>
            <person name="Jeon J."/>
            <person name="Kim H."/>
            <person name="Choi G."/>
            <person name="Song H."/>
            <person name="Lee J."/>
            <person name="Lee S.-C."/>
            <person name="Kwon J.-K."/>
            <person name="Lee H.-Y."/>
            <person name="Koo N."/>
            <person name="Hong Y."/>
            <person name="Kim R.W."/>
            <person name="Kang W.-H."/>
            <person name="Huh J.H."/>
            <person name="Kang B.-C."/>
            <person name="Yang T.-J."/>
            <person name="Lee Y.-H."/>
            <person name="Bennetzen J.L."/>
            <person name="Choi D."/>
        </authorList>
    </citation>
    <scope>NUCLEOTIDE SEQUENCE [LARGE SCALE GENOMIC DNA]</scope>
    <source>
        <strain evidence="5">cv. PBC81</strain>
    </source>
</reference>
<sequence length="235" mass="26288">MEQSIFNSRYSWLLLLVLILISFSGSVDAYKNYTVGDSLGWFDKLEKPKINYDKWVADKKFSLGDFLIFNTDNNHSVIQTYNFTTYKSCDYDNALDNDTVQWSSADSSSTSTFPVSMAVPLRKVGTTYFFSSDYDGEQCQNGQHFKINVMYGQGLPRSLRDPSDDDSLAPISPISGDEESAPDTLVPSSFDHPRDVSTDDSPEPSNSISLSIFSQCLGIQLNWIFVVFALAFGIC</sequence>
<dbReference type="Gene3D" id="2.60.40.420">
    <property type="entry name" value="Cupredoxins - blue copper proteins"/>
    <property type="match status" value="1"/>
</dbReference>
<keyword evidence="2" id="KW-0732">Signal</keyword>
<evidence type="ECO:0000259" key="3">
    <source>
        <dbReference type="PROSITE" id="PS51485"/>
    </source>
</evidence>
<feature type="domain" description="Phytocyanin" evidence="3">
    <location>
        <begin position="31"/>
        <end position="151"/>
    </location>
</feature>
<keyword evidence="5" id="KW-1185">Reference proteome</keyword>
<feature type="chain" id="PRO_5013827925" description="Phytocyanin domain-containing protein" evidence="2">
    <location>
        <begin position="30"/>
        <end position="235"/>
    </location>
</feature>
<dbReference type="PANTHER" id="PTHR33021">
    <property type="entry name" value="BLUE COPPER PROTEIN"/>
    <property type="match status" value="1"/>
</dbReference>
<dbReference type="InterPro" id="IPR008972">
    <property type="entry name" value="Cupredoxin"/>
</dbReference>
<dbReference type="GO" id="GO:0005886">
    <property type="term" value="C:plasma membrane"/>
    <property type="evidence" value="ECO:0007669"/>
    <property type="project" value="TreeGrafter"/>
</dbReference>
<feature type="signal peptide" evidence="2">
    <location>
        <begin position="1"/>
        <end position="29"/>
    </location>
</feature>
<dbReference type="SUPFAM" id="SSF49503">
    <property type="entry name" value="Cupredoxins"/>
    <property type="match status" value="1"/>
</dbReference>